<dbReference type="Proteomes" id="UP000186609">
    <property type="component" value="Chromosome"/>
</dbReference>
<dbReference type="GO" id="GO:1901515">
    <property type="term" value="F:poly-beta-1,6-N-acetyl-D-glucosamine transmembrane transporter activity"/>
    <property type="evidence" value="ECO:0007669"/>
    <property type="project" value="InterPro"/>
</dbReference>
<dbReference type="OrthoDB" id="5405060at2"/>
<evidence type="ECO:0000313" key="4">
    <source>
        <dbReference type="Proteomes" id="UP000186609"/>
    </source>
</evidence>
<evidence type="ECO:0000256" key="1">
    <source>
        <dbReference type="SAM" id="SignalP"/>
    </source>
</evidence>
<protein>
    <submittedName>
        <fullName evidence="3">Poly-beta-1,6 N-acetyl-D-glucosamine export porin PgaA</fullName>
    </submittedName>
</protein>
<evidence type="ECO:0000259" key="2">
    <source>
        <dbReference type="Pfam" id="PF21197"/>
    </source>
</evidence>
<sequence>MFVNPAMAGPMQQPYSKLFLALTVAFTVYASPAQAVPSGYQQAVTDARAGRFDSALPVLEKLALENPGQSAYRYDLVAVLSWAGHHALAVAESRDLKLSSQIPDYVLAAIGKSALDAGPASRAEEAYRLLARRQPRKADANLGLALALLAQHQTAEADIQLARVLRLSVNNPALLQSASAALVARDEAGRASPFQQQLNRLGITETSAATVHAPAPPPTVANAAPAGHDEPAAVAVRALAASQASNGQQIREAENLLDTDFTLARYRLIDAALLANGELIEQARTMPQREARDVLERLRFDRVVALKDRKRADEALAQFTALEAEGEIPPPYVVNAAADAAMQLRQPERARDLYQRALASDPANIVTQTALMYAHVEAEDFSAAESIVGNMLEQTRQSAAVRRTDATLTRFADRIDTADRKIRQLAGELPDDAGIWLAQADLLAQRGLPRAAAARYNDVLAVAPDNIAARVGLADATWAQGDIIEAGRMIAALRSAAPEHPAVQRILRAWERRERPFLTSTATKGFGQGAVSGNDDLVWETTVYSGQTGNGIRIFGNHHLANAKFNGESASHERTGAGIEWTRRDLQATLEVGHDLRNGRDNTWAASAGWQVNDQLSFRARHESETNDFPLKGRLASAENWAPTYLHASKTLVGMAYRWNEARRVAADLAYYDFNDGNKRQALSVAWFERLYSGYGRTLDLQTAAYSSTNTAQDAIYFNPKRDTAVSATLAGDWQTWRRYDRAFNQRVSLTVGSYLQHSNVRQDDAWAERTYGWNMFEDARYEHEWQFGPDRSTRYGVGVRRFPYDGKYETKSYIYLNLNWRF</sequence>
<gene>
    <name evidence="3" type="ORF">RD110_06660</name>
</gene>
<dbReference type="InterPro" id="IPR023870">
    <property type="entry name" value="PGA_export_porin_PgaA"/>
</dbReference>
<dbReference type="EMBL" id="CP019236">
    <property type="protein sequence ID" value="APW36912.1"/>
    <property type="molecule type" value="Genomic_DNA"/>
</dbReference>
<evidence type="ECO:0000313" key="3">
    <source>
        <dbReference type="EMBL" id="APW36912.1"/>
    </source>
</evidence>
<dbReference type="Pfam" id="PF13432">
    <property type="entry name" value="TPR_16"/>
    <property type="match status" value="1"/>
</dbReference>
<dbReference type="STRING" id="1842727.RD110_06660"/>
<dbReference type="NCBIfam" id="TIGR03939">
    <property type="entry name" value="PGA_TPR_OMP"/>
    <property type="match status" value="1"/>
</dbReference>
<accession>A0A1P8JT20</accession>
<dbReference type="SMART" id="SM00028">
    <property type="entry name" value="TPR"/>
    <property type="match status" value="3"/>
</dbReference>
<keyword evidence="4" id="KW-1185">Reference proteome</keyword>
<dbReference type="AlphaFoldDB" id="A0A1P8JT20"/>
<dbReference type="KEGG" id="rhy:RD110_06660"/>
<proteinExistence type="predicted"/>
<dbReference type="Pfam" id="PF14559">
    <property type="entry name" value="TPR_19"/>
    <property type="match status" value="2"/>
</dbReference>
<dbReference type="InterPro" id="IPR011990">
    <property type="entry name" value="TPR-like_helical_dom_sf"/>
</dbReference>
<dbReference type="Gene3D" id="1.25.40.10">
    <property type="entry name" value="Tetratricopeptide repeat domain"/>
    <property type="match status" value="3"/>
</dbReference>
<feature type="chain" id="PRO_5012501358" evidence="1">
    <location>
        <begin position="36"/>
        <end position="823"/>
    </location>
</feature>
<dbReference type="InterPro" id="IPR049003">
    <property type="entry name" value="PgaA_barrel"/>
</dbReference>
<dbReference type="Pfam" id="PF21197">
    <property type="entry name" value="PgaA_barrel"/>
    <property type="match status" value="1"/>
</dbReference>
<keyword evidence="1" id="KW-0732">Signal</keyword>
<feature type="domain" description="PgaA membrane beta barrel" evidence="2">
    <location>
        <begin position="524"/>
        <end position="823"/>
    </location>
</feature>
<reference evidence="3 4" key="1">
    <citation type="submission" date="2017-01" db="EMBL/GenBank/DDBJ databases">
        <authorList>
            <person name="Mah S.A."/>
            <person name="Swanson W.J."/>
            <person name="Moy G.W."/>
            <person name="Vacquier V.D."/>
        </authorList>
    </citation>
    <scope>NUCLEOTIDE SEQUENCE [LARGE SCALE GENOMIC DNA]</scope>
    <source>
        <strain evidence="3 4">DCY110</strain>
    </source>
</reference>
<dbReference type="InterPro" id="IPR019734">
    <property type="entry name" value="TPR_rpt"/>
</dbReference>
<organism evidence="3 4">
    <name type="scientific">Rhodoferax koreensis</name>
    <dbReference type="NCBI Taxonomy" id="1842727"/>
    <lineage>
        <taxon>Bacteria</taxon>
        <taxon>Pseudomonadati</taxon>
        <taxon>Pseudomonadota</taxon>
        <taxon>Betaproteobacteria</taxon>
        <taxon>Burkholderiales</taxon>
        <taxon>Comamonadaceae</taxon>
        <taxon>Rhodoferax</taxon>
    </lineage>
</organism>
<name>A0A1P8JT20_9BURK</name>
<feature type="signal peptide" evidence="1">
    <location>
        <begin position="1"/>
        <end position="35"/>
    </location>
</feature>
<dbReference type="SUPFAM" id="SSF48452">
    <property type="entry name" value="TPR-like"/>
    <property type="match status" value="2"/>
</dbReference>